<feature type="domain" description="HEPN" evidence="1">
    <location>
        <begin position="11"/>
        <end position="126"/>
    </location>
</feature>
<dbReference type="Gene3D" id="1.20.120.330">
    <property type="entry name" value="Nucleotidyltransferases domain 2"/>
    <property type="match status" value="1"/>
</dbReference>
<dbReference type="SMART" id="SM00748">
    <property type="entry name" value="HEPN"/>
    <property type="match status" value="1"/>
</dbReference>
<proteinExistence type="predicted"/>
<dbReference type="SUPFAM" id="SSF81593">
    <property type="entry name" value="Nucleotidyltransferase substrate binding subunit/domain"/>
    <property type="match status" value="1"/>
</dbReference>
<organism evidence="2">
    <name type="scientific">Thermosulfurimonas dismutans</name>
    <dbReference type="NCBI Taxonomy" id="999894"/>
    <lineage>
        <taxon>Bacteria</taxon>
        <taxon>Pseudomonadati</taxon>
        <taxon>Thermodesulfobacteriota</taxon>
        <taxon>Thermodesulfobacteria</taxon>
        <taxon>Thermodesulfobacteriales</taxon>
        <taxon>Thermodesulfobacteriaceae</taxon>
        <taxon>Thermosulfurimonas</taxon>
    </lineage>
</organism>
<reference evidence="2" key="1">
    <citation type="journal article" date="2020" name="mSystems">
        <title>Genome- and Community-Level Interaction Insights into Carbon Utilization and Element Cycling Functions of Hydrothermarchaeota in Hydrothermal Sediment.</title>
        <authorList>
            <person name="Zhou Z."/>
            <person name="Liu Y."/>
            <person name="Xu W."/>
            <person name="Pan J."/>
            <person name="Luo Z.H."/>
            <person name="Li M."/>
        </authorList>
    </citation>
    <scope>NUCLEOTIDE SEQUENCE [LARGE SCALE GENOMIC DNA]</scope>
    <source>
        <strain evidence="2">HyVt-483</strain>
    </source>
</reference>
<comment type="caution">
    <text evidence="2">The sequence shown here is derived from an EMBL/GenBank/DDBJ whole genome shotgun (WGS) entry which is preliminary data.</text>
</comment>
<dbReference type="InterPro" id="IPR007842">
    <property type="entry name" value="HEPN_dom"/>
</dbReference>
<dbReference type="PROSITE" id="PS50910">
    <property type="entry name" value="HEPN"/>
    <property type="match status" value="1"/>
</dbReference>
<gene>
    <name evidence="2" type="ORF">ENJ40_06130</name>
</gene>
<evidence type="ECO:0000313" key="2">
    <source>
        <dbReference type="EMBL" id="HFC98019.1"/>
    </source>
</evidence>
<dbReference type="Proteomes" id="UP000886043">
    <property type="component" value="Unassembled WGS sequence"/>
</dbReference>
<accession>A0A7C3GHG7</accession>
<dbReference type="Pfam" id="PF05168">
    <property type="entry name" value="HEPN"/>
    <property type="match status" value="1"/>
</dbReference>
<name>A0A7C3GHG7_9BACT</name>
<sequence>MTNISLAQSYLFKAQKRLKVLAVLLEEEDYSDVVREAQEIVELALKGMLRQVGVDPPKWHDVGRLLLEYQELFPKEVRGELERLAAISKWLRKERELSFYGDVDFIPTEEYTPEEAERAIREAEFVVEVARKVIPEVKR</sequence>
<dbReference type="EMBL" id="DRMH01000078">
    <property type="protein sequence ID" value="HFC98019.1"/>
    <property type="molecule type" value="Genomic_DNA"/>
</dbReference>
<evidence type="ECO:0000259" key="1">
    <source>
        <dbReference type="PROSITE" id="PS50910"/>
    </source>
</evidence>
<dbReference type="AlphaFoldDB" id="A0A7C3GHG7"/>
<protein>
    <submittedName>
        <fullName evidence="2">HEPN domain-containing protein</fullName>
    </submittedName>
</protein>